<organism evidence="1 2">
    <name type="scientific">Euplotes crassus</name>
    <dbReference type="NCBI Taxonomy" id="5936"/>
    <lineage>
        <taxon>Eukaryota</taxon>
        <taxon>Sar</taxon>
        <taxon>Alveolata</taxon>
        <taxon>Ciliophora</taxon>
        <taxon>Intramacronucleata</taxon>
        <taxon>Spirotrichea</taxon>
        <taxon>Hypotrichia</taxon>
        <taxon>Euplotida</taxon>
        <taxon>Euplotidae</taxon>
        <taxon>Moneuplotes</taxon>
    </lineage>
</organism>
<keyword evidence="2" id="KW-1185">Reference proteome</keyword>
<comment type="caution">
    <text evidence="1">The sequence shown here is derived from an EMBL/GenBank/DDBJ whole genome shotgun (WGS) entry which is preliminary data.</text>
</comment>
<name>A0AAD1UN64_EUPCR</name>
<reference evidence="1" key="1">
    <citation type="submission" date="2023-07" db="EMBL/GenBank/DDBJ databases">
        <authorList>
            <consortium name="AG Swart"/>
            <person name="Singh M."/>
            <person name="Singh A."/>
            <person name="Seah K."/>
            <person name="Emmerich C."/>
        </authorList>
    </citation>
    <scope>NUCLEOTIDE SEQUENCE</scope>
    <source>
        <strain evidence="1">DP1</strain>
    </source>
</reference>
<dbReference type="AlphaFoldDB" id="A0AAD1UN64"/>
<gene>
    <name evidence="1" type="ORF">ECRASSUSDP1_LOCUS13177</name>
</gene>
<accession>A0AAD1UN64</accession>
<dbReference type="Proteomes" id="UP001295684">
    <property type="component" value="Unassembled WGS sequence"/>
</dbReference>
<evidence type="ECO:0000313" key="2">
    <source>
        <dbReference type="Proteomes" id="UP001295684"/>
    </source>
</evidence>
<dbReference type="EMBL" id="CAMPGE010013109">
    <property type="protein sequence ID" value="CAI2371852.1"/>
    <property type="molecule type" value="Genomic_DNA"/>
</dbReference>
<proteinExistence type="predicted"/>
<evidence type="ECO:0000313" key="1">
    <source>
        <dbReference type="EMBL" id="CAI2371852.1"/>
    </source>
</evidence>
<protein>
    <submittedName>
        <fullName evidence="1">Uncharacterized protein</fullName>
    </submittedName>
</protein>
<sequence length="55" mass="6365">MESITEVIKEKNTEIISLEKSILTETKNQDISRCQSILLKSYPRRIELKPLDSDS</sequence>